<dbReference type="Pfam" id="PF22725">
    <property type="entry name" value="GFO_IDH_MocA_C3"/>
    <property type="match status" value="1"/>
</dbReference>
<organism evidence="5 6">
    <name type="scientific">Subtercola boreus</name>
    <dbReference type="NCBI Taxonomy" id="120213"/>
    <lineage>
        <taxon>Bacteria</taxon>
        <taxon>Bacillati</taxon>
        <taxon>Actinomycetota</taxon>
        <taxon>Actinomycetes</taxon>
        <taxon>Micrococcales</taxon>
        <taxon>Microbacteriaceae</taxon>
        <taxon>Subtercola</taxon>
    </lineage>
</organism>
<dbReference type="InterPro" id="IPR050463">
    <property type="entry name" value="Gfo/Idh/MocA_oxidrdct_glycsds"/>
</dbReference>
<dbReference type="Proteomes" id="UP000256486">
    <property type="component" value="Unassembled WGS sequence"/>
</dbReference>
<evidence type="ECO:0000313" key="6">
    <source>
        <dbReference type="Proteomes" id="UP000256486"/>
    </source>
</evidence>
<dbReference type="GO" id="GO:0016491">
    <property type="term" value="F:oxidoreductase activity"/>
    <property type="evidence" value="ECO:0007669"/>
    <property type="project" value="UniProtKB-KW"/>
</dbReference>
<evidence type="ECO:0000259" key="3">
    <source>
        <dbReference type="Pfam" id="PF01408"/>
    </source>
</evidence>
<evidence type="ECO:0000313" key="5">
    <source>
        <dbReference type="EMBL" id="RFA10855.1"/>
    </source>
</evidence>
<dbReference type="Pfam" id="PF01408">
    <property type="entry name" value="GFO_IDH_MocA"/>
    <property type="match status" value="1"/>
</dbReference>
<evidence type="ECO:0000256" key="1">
    <source>
        <dbReference type="ARBA" id="ARBA00023002"/>
    </source>
</evidence>
<dbReference type="AlphaFoldDB" id="A0A3E0VME9"/>
<feature type="domain" description="GFO/IDH/MocA-like oxidoreductase" evidence="4">
    <location>
        <begin position="135"/>
        <end position="273"/>
    </location>
</feature>
<protein>
    <submittedName>
        <fullName evidence="5">Oxidoreductase</fullName>
    </submittedName>
</protein>
<keyword evidence="6" id="KW-1185">Reference proteome</keyword>
<keyword evidence="1" id="KW-0560">Oxidoreductase</keyword>
<dbReference type="Gene3D" id="3.30.360.10">
    <property type="entry name" value="Dihydrodipicolinate Reductase, domain 2"/>
    <property type="match status" value="1"/>
</dbReference>
<dbReference type="PANTHER" id="PTHR43818:SF11">
    <property type="entry name" value="BCDNA.GH03377"/>
    <property type="match status" value="1"/>
</dbReference>
<dbReference type="SUPFAM" id="SSF55347">
    <property type="entry name" value="Glyceraldehyde-3-phosphate dehydrogenase-like, C-terminal domain"/>
    <property type="match status" value="1"/>
</dbReference>
<dbReference type="GO" id="GO:0000166">
    <property type="term" value="F:nucleotide binding"/>
    <property type="evidence" value="ECO:0007669"/>
    <property type="project" value="InterPro"/>
</dbReference>
<sequence length="392" mass="43384">METPKLRVAVIGAGRWAVRSHIPGWQRDPRVEVVALAEVNEEALAAAAEEFGISRAVTDYRELVNDPDIDVIDVATGNAMHFEISMAAIAAGKHVLCEKPVNSDYLETRRAAALAAEKGVKTKLGFTFRFAPAIQFAKHLIDTGYIGEPYMFNGYEQNSQWIDPQTPLRQVDLDASPDRIAVSSIEGYGAPIIDIMHWWVDAPMTSVVGTMRNFVPERMVRDTGRMQAMNIDDGDMWIAEFGNNRLASIQSSYVTVGNFPGIEARIYGSEGAIIVRLVEENGICQTIKVAKKDSVEFVELEIPQEFFPEGGASTEPWPFLFYSNLVKDFATEILSGEDFNQGNFDQGALVQETINAFEKSFRTRAWCDFPLEVEANDTAATSELEQPVGAQA</sequence>
<accession>A0A3E0VME9</accession>
<dbReference type="RefSeq" id="WP_116416232.1">
    <property type="nucleotide sequence ID" value="NZ_NBWZ01000001.1"/>
</dbReference>
<dbReference type="InterPro" id="IPR000683">
    <property type="entry name" value="Gfo/Idh/MocA-like_OxRdtase_N"/>
</dbReference>
<reference evidence="5 6" key="1">
    <citation type="submission" date="2017-04" db="EMBL/GenBank/DDBJ databases">
        <title>Comparative genome analysis of Subtercola boreus.</title>
        <authorList>
            <person name="Cho Y.-J."/>
            <person name="Cho A."/>
            <person name="Kim O.-S."/>
            <person name="Lee J.-I."/>
        </authorList>
    </citation>
    <scope>NUCLEOTIDE SEQUENCE [LARGE SCALE GENOMIC DNA]</scope>
    <source>
        <strain evidence="5 6">K300</strain>
    </source>
</reference>
<proteinExistence type="predicted"/>
<evidence type="ECO:0000259" key="4">
    <source>
        <dbReference type="Pfam" id="PF22725"/>
    </source>
</evidence>
<dbReference type="SUPFAM" id="SSF51735">
    <property type="entry name" value="NAD(P)-binding Rossmann-fold domains"/>
    <property type="match status" value="1"/>
</dbReference>
<dbReference type="Gene3D" id="3.40.50.720">
    <property type="entry name" value="NAD(P)-binding Rossmann-like Domain"/>
    <property type="match status" value="1"/>
</dbReference>
<dbReference type="EMBL" id="NBWZ01000001">
    <property type="protein sequence ID" value="RFA10855.1"/>
    <property type="molecule type" value="Genomic_DNA"/>
</dbReference>
<evidence type="ECO:0000256" key="2">
    <source>
        <dbReference type="ARBA" id="ARBA00023027"/>
    </source>
</evidence>
<dbReference type="PANTHER" id="PTHR43818">
    <property type="entry name" value="BCDNA.GH03377"/>
    <property type="match status" value="1"/>
</dbReference>
<keyword evidence="2" id="KW-0520">NAD</keyword>
<dbReference type="InterPro" id="IPR055170">
    <property type="entry name" value="GFO_IDH_MocA-like_dom"/>
</dbReference>
<feature type="domain" description="Gfo/Idh/MocA-like oxidoreductase N-terminal" evidence="3">
    <location>
        <begin position="6"/>
        <end position="125"/>
    </location>
</feature>
<comment type="caution">
    <text evidence="5">The sequence shown here is derived from an EMBL/GenBank/DDBJ whole genome shotgun (WGS) entry which is preliminary data.</text>
</comment>
<dbReference type="OrthoDB" id="9792085at2"/>
<dbReference type="InterPro" id="IPR036291">
    <property type="entry name" value="NAD(P)-bd_dom_sf"/>
</dbReference>
<gene>
    <name evidence="5" type="ORF">B7R54_17810</name>
</gene>
<name>A0A3E0VME9_9MICO</name>